<evidence type="ECO:0000313" key="1">
    <source>
        <dbReference type="EnsemblMetazoa" id="XP_020912141.1"/>
    </source>
</evidence>
<sequence length="124" mass="14692">MKDFNEFQFQATLKVIPWDTAFVFDTIDDMLDTWEHLFNKALDSHCPWREKRVSREKQAPWMTHDVLQHIQRRDSLLKKARISALSEVWDSYKSSRNKATNAIKTAKAKFYNNVLQCKGNLEND</sequence>
<accession>A0A913XY62</accession>
<dbReference type="EnsemblMetazoa" id="XM_021056482.2">
    <property type="protein sequence ID" value="XP_020912141.1"/>
    <property type="gene ID" value="LOC110249902"/>
</dbReference>
<evidence type="ECO:0000313" key="2">
    <source>
        <dbReference type="Proteomes" id="UP000887567"/>
    </source>
</evidence>
<dbReference type="PANTHER" id="PTHR47510:SF3">
    <property type="entry name" value="ENDO_EXONUCLEASE_PHOSPHATASE DOMAIN-CONTAINING PROTEIN"/>
    <property type="match status" value="1"/>
</dbReference>
<reference evidence="1" key="1">
    <citation type="submission" date="2022-11" db="UniProtKB">
        <authorList>
            <consortium name="EnsemblMetazoa"/>
        </authorList>
    </citation>
    <scope>IDENTIFICATION</scope>
</reference>
<dbReference type="Proteomes" id="UP000887567">
    <property type="component" value="Unplaced"/>
</dbReference>
<dbReference type="KEGG" id="epa:110249902"/>
<dbReference type="AlphaFoldDB" id="A0A913XY62"/>
<dbReference type="PANTHER" id="PTHR47510">
    <property type="entry name" value="REVERSE TRANSCRIPTASE DOMAIN-CONTAINING PROTEIN"/>
    <property type="match status" value="1"/>
</dbReference>
<dbReference type="GeneID" id="110249902"/>
<dbReference type="RefSeq" id="XP_020912141.1">
    <property type="nucleotide sequence ID" value="XM_021056482.2"/>
</dbReference>
<organism evidence="1 2">
    <name type="scientific">Exaiptasia diaphana</name>
    <name type="common">Tropical sea anemone</name>
    <name type="synonym">Aiptasia pulchella</name>
    <dbReference type="NCBI Taxonomy" id="2652724"/>
    <lineage>
        <taxon>Eukaryota</taxon>
        <taxon>Metazoa</taxon>
        <taxon>Cnidaria</taxon>
        <taxon>Anthozoa</taxon>
        <taxon>Hexacorallia</taxon>
        <taxon>Actiniaria</taxon>
        <taxon>Aiptasiidae</taxon>
        <taxon>Exaiptasia</taxon>
    </lineage>
</organism>
<proteinExistence type="predicted"/>
<keyword evidence="2" id="KW-1185">Reference proteome</keyword>
<dbReference type="OrthoDB" id="5989635at2759"/>
<protein>
    <submittedName>
        <fullName evidence="1">Uncharacterized protein</fullName>
    </submittedName>
</protein>
<name>A0A913XY62_EXADI</name>